<dbReference type="Proteomes" id="UP000198287">
    <property type="component" value="Unassembled WGS sequence"/>
</dbReference>
<keyword evidence="3" id="KW-1185">Reference proteome</keyword>
<name>A0A226DQY8_FOLCA</name>
<evidence type="ECO:0000313" key="2">
    <source>
        <dbReference type="EMBL" id="OXA47101.1"/>
    </source>
</evidence>
<sequence length="296" mass="34454">MSVAQLIVVSFATISNFLVGCSSTTVWQNLFRDADLTFLFYMDGLKYSLNNAHYQTVITHNLCTPIRFFVLRFVESDIKFHPTTGNFTVKEFEYRQEEKTSRPKAVIVWVETSNSSYQRRSWIIYRLSRLVEDNWCQEYIFVYAINHWSFKVLLESSRYYNSAKMIVIARDLRSALFILCYTCHPMSFSRVDTISLSDILQTWYRLYRNMNKFFVLYSGPVNATCGLHHNGFVNLNFSTVCVMVAITEKYNLTLVEFETNVHLNHNPSTIGQVLYSDVHAGGNFNFALGLDICFIF</sequence>
<protein>
    <submittedName>
        <fullName evidence="2">Uncharacterized protein</fullName>
    </submittedName>
</protein>
<evidence type="ECO:0000256" key="1">
    <source>
        <dbReference type="SAM" id="SignalP"/>
    </source>
</evidence>
<dbReference type="EMBL" id="LNIX01000014">
    <property type="protein sequence ID" value="OXA47101.1"/>
    <property type="molecule type" value="Genomic_DNA"/>
</dbReference>
<proteinExistence type="predicted"/>
<accession>A0A226DQY8</accession>
<comment type="caution">
    <text evidence="2">The sequence shown here is derived from an EMBL/GenBank/DDBJ whole genome shotgun (WGS) entry which is preliminary data.</text>
</comment>
<keyword evidence="1" id="KW-0732">Signal</keyword>
<reference evidence="2 3" key="1">
    <citation type="submission" date="2015-12" db="EMBL/GenBank/DDBJ databases">
        <title>The genome of Folsomia candida.</title>
        <authorList>
            <person name="Faddeeva A."/>
            <person name="Derks M.F."/>
            <person name="Anvar Y."/>
            <person name="Smit S."/>
            <person name="Van Straalen N."/>
            <person name="Roelofs D."/>
        </authorList>
    </citation>
    <scope>NUCLEOTIDE SEQUENCE [LARGE SCALE GENOMIC DNA]</scope>
    <source>
        <strain evidence="2 3">VU population</strain>
        <tissue evidence="2">Whole body</tissue>
    </source>
</reference>
<feature type="signal peptide" evidence="1">
    <location>
        <begin position="1"/>
        <end position="23"/>
    </location>
</feature>
<feature type="chain" id="PRO_5012285203" evidence="1">
    <location>
        <begin position="24"/>
        <end position="296"/>
    </location>
</feature>
<gene>
    <name evidence="2" type="ORF">Fcan01_18124</name>
</gene>
<dbReference type="AlphaFoldDB" id="A0A226DQY8"/>
<evidence type="ECO:0000313" key="3">
    <source>
        <dbReference type="Proteomes" id="UP000198287"/>
    </source>
</evidence>
<organism evidence="2 3">
    <name type="scientific">Folsomia candida</name>
    <name type="common">Springtail</name>
    <dbReference type="NCBI Taxonomy" id="158441"/>
    <lineage>
        <taxon>Eukaryota</taxon>
        <taxon>Metazoa</taxon>
        <taxon>Ecdysozoa</taxon>
        <taxon>Arthropoda</taxon>
        <taxon>Hexapoda</taxon>
        <taxon>Collembola</taxon>
        <taxon>Entomobryomorpha</taxon>
        <taxon>Isotomoidea</taxon>
        <taxon>Isotomidae</taxon>
        <taxon>Proisotominae</taxon>
        <taxon>Folsomia</taxon>
    </lineage>
</organism>